<dbReference type="PANTHER" id="PTHR42032">
    <property type="entry name" value="YALI0E30679P"/>
    <property type="match status" value="1"/>
</dbReference>
<dbReference type="PROSITE" id="PS50192">
    <property type="entry name" value="T_SNARE"/>
    <property type="match status" value="1"/>
</dbReference>
<sequence length="384" mass="43046">MFPLGFVLLPAIGDVVHKDGSAVVTDLILLGLAGYFIYWSVNRSWAWYDSTRSIRLREDKMLERGEVTDQAEAASRARNKLYYQELMAILVLFLSPLVSATLLHYGRTCLTTRAKEQLSDSNIAIFVSVSEIFPLRKMMELVEARTLHLQRIVHFNPYRQELATAAQIEELERLLGEVESRLVAISQTTTSTASAVQTQKLRLDQMDSRMKETDMAASSSAAQVKKLVGRLDKLESKVKIIYDRPIPVTPKTGQAEATDKRVNREELEATIASNVRKSIEKELVDLADALRRHETKVGTLVTSTQTRLGEIDTQLKDAMSIATEAKGLKRSRLGLLADLLADKAFQLSLVPIEVGFRLLTWPARSAGWRPHDVNAGREVQKITQ</sequence>
<keyword evidence="1" id="KW-0812">Transmembrane</keyword>
<feature type="domain" description="T-SNARE coiled-coil homology" evidence="2">
    <location>
        <begin position="165"/>
        <end position="227"/>
    </location>
</feature>
<comment type="caution">
    <text evidence="3">The sequence shown here is derived from an EMBL/GenBank/DDBJ whole genome shotgun (WGS) entry which is preliminary data.</text>
</comment>
<keyword evidence="1" id="KW-0472">Membrane</keyword>
<feature type="transmembrane region" description="Helical" evidence="1">
    <location>
        <begin position="23"/>
        <end position="41"/>
    </location>
</feature>
<protein>
    <recommendedName>
        <fullName evidence="2">t-SNARE coiled-coil homology domain-containing protein</fullName>
    </recommendedName>
</protein>
<accession>A0AAJ0B2Z4</accession>
<reference evidence="3" key="1">
    <citation type="submission" date="2023-06" db="EMBL/GenBank/DDBJ databases">
        <title>Genome-scale phylogeny and comparative genomics of the fungal order Sordariales.</title>
        <authorList>
            <consortium name="Lawrence Berkeley National Laboratory"/>
            <person name="Hensen N."/>
            <person name="Bonometti L."/>
            <person name="Westerberg I."/>
            <person name="Brannstrom I.O."/>
            <person name="Guillou S."/>
            <person name="Cros-Aarteil S."/>
            <person name="Calhoun S."/>
            <person name="Haridas S."/>
            <person name="Kuo A."/>
            <person name="Mondo S."/>
            <person name="Pangilinan J."/>
            <person name="Riley R."/>
            <person name="Labutti K."/>
            <person name="Andreopoulos B."/>
            <person name="Lipzen A."/>
            <person name="Chen C."/>
            <person name="Yanf M."/>
            <person name="Daum C."/>
            <person name="Ng V."/>
            <person name="Clum A."/>
            <person name="Steindorff A."/>
            <person name="Ohm R."/>
            <person name="Martin F."/>
            <person name="Silar P."/>
            <person name="Natvig D."/>
            <person name="Lalanne C."/>
            <person name="Gautier V."/>
            <person name="Ament-Velasquez S.L."/>
            <person name="Kruys A."/>
            <person name="Hutchinson M.I."/>
            <person name="Powell A.J."/>
            <person name="Barry K."/>
            <person name="Miller A.N."/>
            <person name="Grigoriev I.V."/>
            <person name="Debuchy R."/>
            <person name="Gladieux P."/>
            <person name="Thoren M.H."/>
            <person name="Johannesson H."/>
        </authorList>
    </citation>
    <scope>NUCLEOTIDE SEQUENCE</scope>
    <source>
        <strain evidence="3">PSN4</strain>
    </source>
</reference>
<name>A0AAJ0B2Z4_9PEZI</name>
<dbReference type="EMBL" id="MU839845">
    <property type="protein sequence ID" value="KAK1750728.1"/>
    <property type="molecule type" value="Genomic_DNA"/>
</dbReference>
<dbReference type="AlphaFoldDB" id="A0AAJ0B2Z4"/>
<feature type="transmembrane region" description="Helical" evidence="1">
    <location>
        <begin position="86"/>
        <end position="105"/>
    </location>
</feature>
<evidence type="ECO:0000313" key="4">
    <source>
        <dbReference type="Proteomes" id="UP001239445"/>
    </source>
</evidence>
<dbReference type="PANTHER" id="PTHR42032:SF1">
    <property type="entry name" value="YALI0E30679P"/>
    <property type="match status" value="1"/>
</dbReference>
<evidence type="ECO:0000313" key="3">
    <source>
        <dbReference type="EMBL" id="KAK1750728.1"/>
    </source>
</evidence>
<keyword evidence="4" id="KW-1185">Reference proteome</keyword>
<proteinExistence type="predicted"/>
<evidence type="ECO:0000256" key="1">
    <source>
        <dbReference type="SAM" id="Phobius"/>
    </source>
</evidence>
<dbReference type="InterPro" id="IPR000727">
    <property type="entry name" value="T_SNARE_dom"/>
</dbReference>
<dbReference type="Proteomes" id="UP001239445">
    <property type="component" value="Unassembled WGS sequence"/>
</dbReference>
<evidence type="ECO:0000259" key="2">
    <source>
        <dbReference type="PROSITE" id="PS50192"/>
    </source>
</evidence>
<keyword evidence="1" id="KW-1133">Transmembrane helix</keyword>
<organism evidence="3 4">
    <name type="scientific">Echria macrotheca</name>
    <dbReference type="NCBI Taxonomy" id="438768"/>
    <lineage>
        <taxon>Eukaryota</taxon>
        <taxon>Fungi</taxon>
        <taxon>Dikarya</taxon>
        <taxon>Ascomycota</taxon>
        <taxon>Pezizomycotina</taxon>
        <taxon>Sordariomycetes</taxon>
        <taxon>Sordariomycetidae</taxon>
        <taxon>Sordariales</taxon>
        <taxon>Schizotheciaceae</taxon>
        <taxon>Echria</taxon>
    </lineage>
</organism>
<gene>
    <name evidence="3" type="ORF">QBC47DRAFT_393366</name>
</gene>